<dbReference type="SUPFAM" id="SSF50346">
    <property type="entry name" value="PRC-barrel domain"/>
    <property type="match status" value="1"/>
</dbReference>
<proteinExistence type="inferred from homology"/>
<accession>A0ABD0NG11</accession>
<comment type="caution">
    <text evidence="3">The sequence shown here is derived from an EMBL/GenBank/DDBJ whole genome shotgun (WGS) entry which is preliminary data.</text>
</comment>
<evidence type="ECO:0000259" key="2">
    <source>
        <dbReference type="PROSITE" id="PS51508"/>
    </source>
</evidence>
<comment type="domain">
    <text evidence="1">The CKK domain binds microtubules.</text>
</comment>
<keyword evidence="1" id="KW-0493">Microtubule</keyword>
<comment type="similarity">
    <text evidence="1">Belongs to the CAMSAP1 family.</text>
</comment>
<protein>
    <recommendedName>
        <fullName evidence="2">CKK domain-containing protein</fullName>
    </recommendedName>
</protein>
<evidence type="ECO:0000313" key="4">
    <source>
        <dbReference type="Proteomes" id="UP001529510"/>
    </source>
</evidence>
<dbReference type="EMBL" id="JAMKFB020000022">
    <property type="protein sequence ID" value="KAL0160166.1"/>
    <property type="molecule type" value="Genomic_DNA"/>
</dbReference>
<dbReference type="PANTHER" id="PTHR21595:SF1">
    <property type="entry name" value="CALMODULIN-REGULATED SPECTRIN-ASSOCIATED PROTEIN 2"/>
    <property type="match status" value="1"/>
</dbReference>
<dbReference type="GO" id="GO:0005874">
    <property type="term" value="C:microtubule"/>
    <property type="evidence" value="ECO:0007669"/>
    <property type="project" value="UniProtKB-UniRule"/>
</dbReference>
<dbReference type="InterPro" id="IPR032940">
    <property type="entry name" value="CAMSAP"/>
</dbReference>
<dbReference type="InterPro" id="IPR011033">
    <property type="entry name" value="PRC_barrel-like_sf"/>
</dbReference>
<dbReference type="Pfam" id="PF08683">
    <property type="entry name" value="CAMSAP_CKK"/>
    <property type="match status" value="1"/>
</dbReference>
<dbReference type="AlphaFoldDB" id="A0ABD0NG11"/>
<dbReference type="PANTHER" id="PTHR21595">
    <property type="entry name" value="PATRONIN"/>
    <property type="match status" value="1"/>
</dbReference>
<dbReference type="SMART" id="SM01051">
    <property type="entry name" value="CAMSAP_CKK"/>
    <property type="match status" value="1"/>
</dbReference>
<dbReference type="InterPro" id="IPR014797">
    <property type="entry name" value="CKK_CAMSAP"/>
</dbReference>
<dbReference type="Gene3D" id="3.10.20.360">
    <property type="entry name" value="CKK domain"/>
    <property type="match status" value="1"/>
</dbReference>
<evidence type="ECO:0000256" key="1">
    <source>
        <dbReference type="PROSITE-ProRule" id="PRU00841"/>
    </source>
</evidence>
<feature type="domain" description="CKK" evidence="2">
    <location>
        <begin position="1"/>
        <end position="94"/>
    </location>
</feature>
<dbReference type="Proteomes" id="UP001529510">
    <property type="component" value="Unassembled WGS sequence"/>
</dbReference>
<name>A0ABD0NG11_CIRMR</name>
<dbReference type="PROSITE" id="PS51508">
    <property type="entry name" value="CKK"/>
    <property type="match status" value="1"/>
</dbReference>
<reference evidence="3 4" key="1">
    <citation type="submission" date="2024-05" db="EMBL/GenBank/DDBJ databases">
        <title>Genome sequencing and assembly of Indian major carp, Cirrhinus mrigala (Hamilton, 1822).</title>
        <authorList>
            <person name="Mohindra V."/>
            <person name="Chowdhury L.M."/>
            <person name="Lal K."/>
            <person name="Jena J.K."/>
        </authorList>
    </citation>
    <scope>NUCLEOTIDE SEQUENCE [LARGE SCALE GENOMIC DNA]</scope>
    <source>
        <strain evidence="3">CM1030</strain>
        <tissue evidence="3">Blood</tissue>
    </source>
</reference>
<sequence length="101" mass="11305">MEKSGANNFLILFRDSGCQFRSLYTYSPETEEINKLSGIGPKTISRKMIDGLYKYNSDRKQFSQIPAKTMSANPPVADQKTRNAEEMFPDAGCNLNALVCT</sequence>
<organism evidence="3 4">
    <name type="scientific">Cirrhinus mrigala</name>
    <name type="common">Mrigala</name>
    <dbReference type="NCBI Taxonomy" id="683832"/>
    <lineage>
        <taxon>Eukaryota</taxon>
        <taxon>Metazoa</taxon>
        <taxon>Chordata</taxon>
        <taxon>Craniata</taxon>
        <taxon>Vertebrata</taxon>
        <taxon>Euteleostomi</taxon>
        <taxon>Actinopterygii</taxon>
        <taxon>Neopterygii</taxon>
        <taxon>Teleostei</taxon>
        <taxon>Ostariophysi</taxon>
        <taxon>Cypriniformes</taxon>
        <taxon>Cyprinidae</taxon>
        <taxon>Labeoninae</taxon>
        <taxon>Labeonini</taxon>
        <taxon>Cirrhinus</taxon>
    </lineage>
</organism>
<dbReference type="InterPro" id="IPR038209">
    <property type="entry name" value="CKK_dom_sf"/>
</dbReference>
<gene>
    <name evidence="3" type="ORF">M9458_043891</name>
</gene>
<keyword evidence="4" id="KW-1185">Reference proteome</keyword>
<evidence type="ECO:0000313" key="3">
    <source>
        <dbReference type="EMBL" id="KAL0160166.1"/>
    </source>
</evidence>